<dbReference type="AlphaFoldDB" id="A0A3R7QXJ4"/>
<gene>
    <name evidence="4" type="ORF">C7M84_024807</name>
</gene>
<evidence type="ECO:0000256" key="3">
    <source>
        <dbReference type="SAM" id="MobiDB-lite"/>
    </source>
</evidence>
<organism evidence="4 5">
    <name type="scientific">Penaeus vannamei</name>
    <name type="common">Whiteleg shrimp</name>
    <name type="synonym">Litopenaeus vannamei</name>
    <dbReference type="NCBI Taxonomy" id="6689"/>
    <lineage>
        <taxon>Eukaryota</taxon>
        <taxon>Metazoa</taxon>
        <taxon>Ecdysozoa</taxon>
        <taxon>Arthropoda</taxon>
        <taxon>Crustacea</taxon>
        <taxon>Multicrustacea</taxon>
        <taxon>Malacostraca</taxon>
        <taxon>Eumalacostraca</taxon>
        <taxon>Eucarida</taxon>
        <taxon>Decapoda</taxon>
        <taxon>Dendrobranchiata</taxon>
        <taxon>Penaeoidea</taxon>
        <taxon>Penaeidae</taxon>
        <taxon>Penaeus</taxon>
    </lineage>
</organism>
<dbReference type="GO" id="GO:0003676">
    <property type="term" value="F:nucleic acid binding"/>
    <property type="evidence" value="ECO:0007669"/>
    <property type="project" value="InterPro"/>
</dbReference>
<evidence type="ECO:0000313" key="4">
    <source>
        <dbReference type="EMBL" id="ROT82019.1"/>
    </source>
</evidence>
<accession>A0A3R7QXJ4</accession>
<dbReference type="Proteomes" id="UP000283509">
    <property type="component" value="Unassembled WGS sequence"/>
</dbReference>
<dbReference type="EMBL" id="QCYY01000894">
    <property type="protein sequence ID" value="ROT82019.1"/>
    <property type="molecule type" value="Genomic_DNA"/>
</dbReference>
<evidence type="ECO:0000256" key="2">
    <source>
        <dbReference type="ARBA" id="ARBA00022946"/>
    </source>
</evidence>
<dbReference type="Pfam" id="PF02536">
    <property type="entry name" value="mTERF"/>
    <property type="match status" value="1"/>
</dbReference>
<protein>
    <submittedName>
        <fullName evidence="4">mTERF domain-containing protein 2</fullName>
    </submittedName>
</protein>
<comment type="caution">
    <text evidence="4">The sequence shown here is derived from an EMBL/GenBank/DDBJ whole genome shotgun (WGS) entry which is preliminary data.</text>
</comment>
<sequence length="197" mass="22999">MYPDLLQHRPSKLRDTLLQYKAITIGKENVLQLIQRYPVLYLVPPRKIKKRLALLNTIFAPAELRPLIRNNPNILCDDWQDVSDKMMYIHTEMGLEQPQISASQALQKSLMHIKTRHLFLSRAGLYVKPNLLRDKMSYRRNPSLSDITDTSNRFFANKVAKLSEEEYKVFSEMIREELDASQSDSDDSEDEEHHADV</sequence>
<dbReference type="STRING" id="6689.A0A3R7QXJ4"/>
<dbReference type="InterPro" id="IPR003690">
    <property type="entry name" value="MTERF"/>
</dbReference>
<dbReference type="OrthoDB" id="9991972at2759"/>
<keyword evidence="2" id="KW-0809">Transit peptide</keyword>
<evidence type="ECO:0000256" key="1">
    <source>
        <dbReference type="ARBA" id="ARBA00007692"/>
    </source>
</evidence>
<comment type="similarity">
    <text evidence="1">Belongs to the mTERF family.</text>
</comment>
<name>A0A3R7QXJ4_PENVA</name>
<dbReference type="InterPro" id="IPR038538">
    <property type="entry name" value="MTERF_sf"/>
</dbReference>
<feature type="region of interest" description="Disordered" evidence="3">
    <location>
        <begin position="178"/>
        <end position="197"/>
    </location>
</feature>
<dbReference type="Gene3D" id="1.25.70.10">
    <property type="entry name" value="Transcription termination factor 3, mitochondrial"/>
    <property type="match status" value="1"/>
</dbReference>
<reference evidence="4 5" key="2">
    <citation type="submission" date="2019-01" db="EMBL/GenBank/DDBJ databases">
        <title>The decoding of complex shrimp genome reveals the adaptation for benthos swimmer, frequently molting mechanism and breeding impact on genome.</title>
        <authorList>
            <person name="Sun Y."/>
            <person name="Gao Y."/>
            <person name="Yu Y."/>
        </authorList>
    </citation>
    <scope>NUCLEOTIDE SEQUENCE [LARGE SCALE GENOMIC DNA]</scope>
    <source>
        <tissue evidence="4">Muscle</tissue>
    </source>
</reference>
<reference evidence="4 5" key="1">
    <citation type="submission" date="2018-04" db="EMBL/GenBank/DDBJ databases">
        <authorList>
            <person name="Zhang X."/>
            <person name="Yuan J."/>
            <person name="Li F."/>
            <person name="Xiang J."/>
        </authorList>
    </citation>
    <scope>NUCLEOTIDE SEQUENCE [LARGE SCALE GENOMIC DNA]</scope>
    <source>
        <tissue evidence="4">Muscle</tissue>
    </source>
</reference>
<keyword evidence="5" id="KW-1185">Reference proteome</keyword>
<evidence type="ECO:0000313" key="5">
    <source>
        <dbReference type="Proteomes" id="UP000283509"/>
    </source>
</evidence>
<proteinExistence type="inferred from homology"/>